<comment type="caution">
    <text evidence="3">The sequence shown here is derived from an EMBL/GenBank/DDBJ whole genome shotgun (WGS) entry which is preliminary data.</text>
</comment>
<proteinExistence type="predicted"/>
<evidence type="ECO:0000313" key="3">
    <source>
        <dbReference type="EMBL" id="PVD37207.1"/>
    </source>
</evidence>
<sequence>MPRSGRSRDNVDEEELDSTFARAKAEGEALGLKGVELVNYIKEQRQAEAEAEQRRFQAEVEERQVEREFELQRLRIQMDGDTTENAANPSRSSSGHQQELKIKLPYFENRDDLEAYLRKFERSAKGQRVAAQRDTAAQSDLVPERCKTGKTVEVTLASSSEKRTFPIAMVTLDTPYFHGPTEVLLMEEPVHKVLIGNYRIEADGTVSSIPVYPVRKVGAATLTRPYGRKTDEPSTPPQALLGSITLEEMGRAQRADPTLARIPKLAEGGSTRQEGESRATKPEAIYRCRKGIL</sequence>
<dbReference type="PANTHER" id="PTHR46888:SF1">
    <property type="entry name" value="RIBONUCLEASE H"/>
    <property type="match status" value="1"/>
</dbReference>
<name>A0A2T7PV00_POMCA</name>
<dbReference type="EMBL" id="PZQS01000002">
    <property type="protein sequence ID" value="PVD37207.1"/>
    <property type="molecule type" value="Genomic_DNA"/>
</dbReference>
<evidence type="ECO:0000256" key="1">
    <source>
        <dbReference type="SAM" id="Coils"/>
    </source>
</evidence>
<feature type="region of interest" description="Disordered" evidence="2">
    <location>
        <begin position="79"/>
        <end position="98"/>
    </location>
</feature>
<feature type="coiled-coil region" evidence="1">
    <location>
        <begin position="41"/>
        <end position="68"/>
    </location>
</feature>
<protein>
    <submittedName>
        <fullName evidence="3">Uncharacterized protein</fullName>
    </submittedName>
</protein>
<reference evidence="3 4" key="1">
    <citation type="submission" date="2018-04" db="EMBL/GenBank/DDBJ databases">
        <title>The genome of golden apple snail Pomacea canaliculata provides insight into stress tolerance and invasive adaptation.</title>
        <authorList>
            <person name="Liu C."/>
            <person name="Liu B."/>
            <person name="Ren Y."/>
            <person name="Zhang Y."/>
            <person name="Wang H."/>
            <person name="Li S."/>
            <person name="Jiang F."/>
            <person name="Yin L."/>
            <person name="Zhang G."/>
            <person name="Qian W."/>
            <person name="Fan W."/>
        </authorList>
    </citation>
    <scope>NUCLEOTIDE SEQUENCE [LARGE SCALE GENOMIC DNA]</scope>
    <source>
        <strain evidence="3">SZHN2017</strain>
        <tissue evidence="3">Muscle</tissue>
    </source>
</reference>
<evidence type="ECO:0000313" key="4">
    <source>
        <dbReference type="Proteomes" id="UP000245119"/>
    </source>
</evidence>
<accession>A0A2T7PV00</accession>
<keyword evidence="4" id="KW-1185">Reference proteome</keyword>
<dbReference type="Proteomes" id="UP000245119">
    <property type="component" value="Linkage Group LG2"/>
</dbReference>
<feature type="compositionally biased region" description="Basic and acidic residues" evidence="2">
    <location>
        <begin position="273"/>
        <end position="283"/>
    </location>
</feature>
<dbReference type="PANTHER" id="PTHR46888">
    <property type="entry name" value="ZINC KNUCKLE DOMAINCONTAINING PROTEIN-RELATED"/>
    <property type="match status" value="1"/>
</dbReference>
<gene>
    <name evidence="3" type="ORF">C0Q70_04202</name>
</gene>
<dbReference type="AlphaFoldDB" id="A0A2T7PV00"/>
<evidence type="ECO:0000256" key="2">
    <source>
        <dbReference type="SAM" id="MobiDB-lite"/>
    </source>
</evidence>
<feature type="region of interest" description="Disordered" evidence="2">
    <location>
        <begin position="252"/>
        <end position="283"/>
    </location>
</feature>
<organism evidence="3 4">
    <name type="scientific">Pomacea canaliculata</name>
    <name type="common">Golden apple snail</name>
    <dbReference type="NCBI Taxonomy" id="400727"/>
    <lineage>
        <taxon>Eukaryota</taxon>
        <taxon>Metazoa</taxon>
        <taxon>Spiralia</taxon>
        <taxon>Lophotrochozoa</taxon>
        <taxon>Mollusca</taxon>
        <taxon>Gastropoda</taxon>
        <taxon>Caenogastropoda</taxon>
        <taxon>Architaenioglossa</taxon>
        <taxon>Ampullarioidea</taxon>
        <taxon>Ampullariidae</taxon>
        <taxon>Pomacea</taxon>
    </lineage>
</organism>
<feature type="compositionally biased region" description="Polar residues" evidence="2">
    <location>
        <begin position="83"/>
        <end position="97"/>
    </location>
</feature>
<keyword evidence="1" id="KW-0175">Coiled coil</keyword>